<dbReference type="SUPFAM" id="SSF53474">
    <property type="entry name" value="alpha/beta-Hydrolases"/>
    <property type="match status" value="1"/>
</dbReference>
<evidence type="ECO:0000256" key="3">
    <source>
        <dbReference type="ARBA" id="ARBA00022825"/>
    </source>
</evidence>
<dbReference type="PRINTS" id="PR00862">
    <property type="entry name" value="PROLIGOPTASE"/>
</dbReference>
<dbReference type="RefSeq" id="WP_281044264.1">
    <property type="nucleotide sequence ID" value="NZ_JARYGZ010000001.1"/>
</dbReference>
<evidence type="ECO:0000256" key="1">
    <source>
        <dbReference type="ARBA" id="ARBA00022670"/>
    </source>
</evidence>
<keyword evidence="4" id="KW-0732">Signal</keyword>
<dbReference type="Pfam" id="PF00326">
    <property type="entry name" value="Peptidase_S9"/>
    <property type="match status" value="1"/>
</dbReference>
<evidence type="ECO:0000313" key="7">
    <source>
        <dbReference type="EMBL" id="MDH7638992.1"/>
    </source>
</evidence>
<feature type="domain" description="Peptidase S9A N-terminal" evidence="6">
    <location>
        <begin position="23"/>
        <end position="422"/>
    </location>
</feature>
<dbReference type="InterPro" id="IPR023302">
    <property type="entry name" value="Pept_S9A_N"/>
</dbReference>
<dbReference type="EMBL" id="JARYGZ010000001">
    <property type="protein sequence ID" value="MDH7638992.1"/>
    <property type="molecule type" value="Genomic_DNA"/>
</dbReference>
<organism evidence="7 8">
    <name type="scientific">Sphingomonas oryzagri</name>
    <dbReference type="NCBI Taxonomy" id="3042314"/>
    <lineage>
        <taxon>Bacteria</taxon>
        <taxon>Pseudomonadati</taxon>
        <taxon>Pseudomonadota</taxon>
        <taxon>Alphaproteobacteria</taxon>
        <taxon>Sphingomonadales</taxon>
        <taxon>Sphingomonadaceae</taxon>
        <taxon>Sphingomonas</taxon>
    </lineage>
</organism>
<dbReference type="InterPro" id="IPR002470">
    <property type="entry name" value="Peptidase_S9A"/>
</dbReference>
<evidence type="ECO:0000256" key="4">
    <source>
        <dbReference type="SAM" id="SignalP"/>
    </source>
</evidence>
<feature type="domain" description="Peptidase S9 prolyl oligopeptidase catalytic" evidence="5">
    <location>
        <begin position="503"/>
        <end position="684"/>
    </location>
</feature>
<proteinExistence type="predicted"/>
<dbReference type="InterPro" id="IPR001375">
    <property type="entry name" value="Peptidase_S9_cat"/>
</dbReference>
<dbReference type="PANTHER" id="PTHR42881:SF13">
    <property type="entry name" value="PROLYL ENDOPEPTIDASE"/>
    <property type="match status" value="1"/>
</dbReference>
<dbReference type="InterPro" id="IPR051167">
    <property type="entry name" value="Prolyl_oligopep/macrocyclase"/>
</dbReference>
<keyword evidence="2" id="KW-0378">Hydrolase</keyword>
<dbReference type="Gene3D" id="3.40.50.1820">
    <property type="entry name" value="alpha/beta hydrolase"/>
    <property type="match status" value="1"/>
</dbReference>
<evidence type="ECO:0000259" key="6">
    <source>
        <dbReference type="Pfam" id="PF02897"/>
    </source>
</evidence>
<keyword evidence="3" id="KW-0720">Serine protease</keyword>
<comment type="caution">
    <text evidence="7">The sequence shown here is derived from an EMBL/GenBank/DDBJ whole genome shotgun (WGS) entry which is preliminary data.</text>
</comment>
<dbReference type="PANTHER" id="PTHR42881">
    <property type="entry name" value="PROLYL ENDOPEPTIDASE"/>
    <property type="match status" value="1"/>
</dbReference>
<dbReference type="Proteomes" id="UP001160625">
    <property type="component" value="Unassembled WGS sequence"/>
</dbReference>
<accession>A0ABT6N179</accession>
<sequence>MRVGKTGWSVAAALLLAVQGQAQAQAQAPKAEAADPHLDLEQVDGAKAMATVKAWNTRTLAALEKQPHFAEYQSRALAFLSDTQKIAAPDRVQGGLVLNFWQDAEHPRGLWRASPIAAFAAGKPEWRTLIDVGALGKAEGKAWVFKGATCLSPAYLKCMVALSNGGGDAVVEREFDMTKAAFIDGGFTLPEAKSEVSWAGPDALYVGTDFGAGSMTDSGYARIVKLWKRGTPLASATVVSQGIKSDVSVAANVFVDGGRTWPVLMRGVDFYHHKLSHIAPDGRLVPSPLPDDADVADVLDGRMIATLKSDWEGHPAGSVVAYSIPDLLAGKTPAIETVFVPNAHQAVESVGSSKSVVWVKLLDDVSGRLLALRRAGDGQWSGQAVALADKSTVHLDATASDSDMAFATVEGMLTPPTLYRVTPGETPVAVQSLPAKFDASNMVVEQHFATSRDGTKVPYFLVHRKDLKGPVPAYMHAYGGFELAQTPSYLINEPYRSGPAALYWVEEGNAYVLANIRGGGEYGPAWHDAALREKRQNAYDDLYAVAEDLVKNGITEKGRIAVSGRSNGGLMASVAMTQRPDLFGAAVIGSPLTDMKRFSHMLAGASWMGEYGNPDVPADWAFISKYSPYQNLKAGVKYPTPFIYTSTRDDRVHPGHARKFAARLQDFNDPFFYYEAIEGGHAAGVEPKEDALRAALVTTYLNLELPRSPAK</sequence>
<keyword evidence="8" id="KW-1185">Reference proteome</keyword>
<keyword evidence="1" id="KW-0645">Protease</keyword>
<evidence type="ECO:0000256" key="2">
    <source>
        <dbReference type="ARBA" id="ARBA00022801"/>
    </source>
</evidence>
<dbReference type="InterPro" id="IPR029058">
    <property type="entry name" value="AB_hydrolase_fold"/>
</dbReference>
<evidence type="ECO:0000313" key="8">
    <source>
        <dbReference type="Proteomes" id="UP001160625"/>
    </source>
</evidence>
<dbReference type="SUPFAM" id="SSF50993">
    <property type="entry name" value="Peptidase/esterase 'gauge' domain"/>
    <property type="match status" value="1"/>
</dbReference>
<gene>
    <name evidence="7" type="ORF">QGN17_09650</name>
</gene>
<dbReference type="Pfam" id="PF02897">
    <property type="entry name" value="Peptidase_S9_N"/>
    <property type="match status" value="1"/>
</dbReference>
<feature type="signal peptide" evidence="4">
    <location>
        <begin position="1"/>
        <end position="24"/>
    </location>
</feature>
<dbReference type="Gene3D" id="2.130.10.120">
    <property type="entry name" value="Prolyl oligopeptidase, N-terminal domain"/>
    <property type="match status" value="1"/>
</dbReference>
<feature type="chain" id="PRO_5045761493" evidence="4">
    <location>
        <begin position="25"/>
        <end position="711"/>
    </location>
</feature>
<name>A0ABT6N179_9SPHN</name>
<reference evidence="7" key="1">
    <citation type="submission" date="2023-04" db="EMBL/GenBank/DDBJ databases">
        <title>Sphingomonas sp. MAHUQ-71 isolated from rice field.</title>
        <authorList>
            <person name="Huq M.A."/>
        </authorList>
    </citation>
    <scope>NUCLEOTIDE SEQUENCE</scope>
    <source>
        <strain evidence="7">MAHUQ-71</strain>
    </source>
</reference>
<evidence type="ECO:0000259" key="5">
    <source>
        <dbReference type="Pfam" id="PF00326"/>
    </source>
</evidence>
<protein>
    <submittedName>
        <fullName evidence="7">Prolyl oligopeptidase family serine peptidase</fullName>
    </submittedName>
</protein>